<evidence type="ECO:0000256" key="6">
    <source>
        <dbReference type="PROSITE-ProRule" id="PRU00169"/>
    </source>
</evidence>
<dbReference type="InterPro" id="IPR005158">
    <property type="entry name" value="BTAD"/>
</dbReference>
<dbReference type="Gene3D" id="1.25.40.10">
    <property type="entry name" value="Tetratricopeptide repeat domain"/>
    <property type="match status" value="1"/>
</dbReference>
<sequence>MGAILTMGLHAIIVDDERLALKKMEKLLTEQTGRNKIERLLACYNPYDAIEIAQREQLHVAFLDIEMPEINGFELAERLLQIHPQLHIIFVTAYQEYAVKAFELNALDYLLKPVHHNRLALTLQRLNPTNPQNGAVPAISHERTPQLTLCCLQSLHYIDANGTAQRFPWKTLKAQELFAYLLYYREKTVNKQVLMDLLWPNYDTERATTQLHTAIYQIRKMIKTAELDIEVKYKDEGYRLAWGALRLDVEEWENSVREAPLLQTDTLAQHLAILNAYTGDFLEEHRYGWAEYEWERIRTVWLNHAEAIAQFYLSGEMYSEATLIYRQIIDKFPHMEHGYFALMNIYASLNHSAEVRKLYNLLTSKLEEEYDTTPSKEITDWYHQWMMESAQANGSAI</sequence>
<evidence type="ECO:0000256" key="5">
    <source>
        <dbReference type="ARBA" id="ARBA00023163"/>
    </source>
</evidence>
<dbReference type="InterPro" id="IPR051677">
    <property type="entry name" value="AfsR-DnrI-RedD_regulator"/>
</dbReference>
<feature type="domain" description="Response regulatory" evidence="7">
    <location>
        <begin position="10"/>
        <end position="127"/>
    </location>
</feature>
<keyword evidence="5" id="KW-0804">Transcription</keyword>
<evidence type="ECO:0000256" key="4">
    <source>
        <dbReference type="ARBA" id="ARBA00023125"/>
    </source>
</evidence>
<protein>
    <submittedName>
        <fullName evidence="8">Response regulator</fullName>
    </submittedName>
</protein>
<evidence type="ECO:0000313" key="8">
    <source>
        <dbReference type="EMBL" id="MCY9529227.1"/>
    </source>
</evidence>
<dbReference type="InterPro" id="IPR001867">
    <property type="entry name" value="OmpR/PhoB-type_DNA-bd"/>
</dbReference>
<organism evidence="8 9">
    <name type="scientific">Paenibacillus alvei</name>
    <name type="common">Bacillus alvei</name>
    <dbReference type="NCBI Taxonomy" id="44250"/>
    <lineage>
        <taxon>Bacteria</taxon>
        <taxon>Bacillati</taxon>
        <taxon>Bacillota</taxon>
        <taxon>Bacilli</taxon>
        <taxon>Bacillales</taxon>
        <taxon>Paenibacillaceae</taxon>
        <taxon>Paenibacillus</taxon>
    </lineage>
</organism>
<dbReference type="Gene3D" id="3.40.50.2300">
    <property type="match status" value="1"/>
</dbReference>
<keyword evidence="4" id="KW-0238">DNA-binding</keyword>
<dbReference type="RefSeq" id="WP_231515192.1">
    <property type="nucleotide sequence ID" value="NZ_JAMDLY010000008.1"/>
</dbReference>
<dbReference type="PANTHER" id="PTHR35807:SF2">
    <property type="entry name" value="TRANSCRIPTIONAL ACTIVATOR DOMAIN"/>
    <property type="match status" value="1"/>
</dbReference>
<dbReference type="Proteomes" id="UP001527090">
    <property type="component" value="Unassembled WGS sequence"/>
</dbReference>
<dbReference type="SMART" id="SM01043">
    <property type="entry name" value="BTAD"/>
    <property type="match status" value="1"/>
</dbReference>
<accession>A0ABT4E652</accession>
<reference evidence="8 9" key="1">
    <citation type="submission" date="2022-05" db="EMBL/GenBank/DDBJ databases">
        <title>Genome Sequencing of Bee-Associated Microbes.</title>
        <authorList>
            <person name="Dunlap C."/>
        </authorList>
    </citation>
    <scope>NUCLEOTIDE SEQUENCE [LARGE SCALE GENOMIC DNA]</scope>
    <source>
        <strain evidence="8 9">NRRL NRS-750</strain>
    </source>
</reference>
<name>A0ABT4E652_PAEAL</name>
<dbReference type="SMART" id="SM00448">
    <property type="entry name" value="REC"/>
    <property type="match status" value="1"/>
</dbReference>
<dbReference type="Pfam" id="PF03704">
    <property type="entry name" value="BTAD"/>
    <property type="match status" value="1"/>
</dbReference>
<dbReference type="InterPro" id="IPR001789">
    <property type="entry name" value="Sig_transdc_resp-reg_receiver"/>
</dbReference>
<dbReference type="PANTHER" id="PTHR35807">
    <property type="entry name" value="TRANSCRIPTIONAL REGULATOR REDD-RELATED"/>
    <property type="match status" value="1"/>
</dbReference>
<comment type="caution">
    <text evidence="8">The sequence shown here is derived from an EMBL/GenBank/DDBJ whole genome shotgun (WGS) entry which is preliminary data.</text>
</comment>
<dbReference type="Gene3D" id="1.10.10.10">
    <property type="entry name" value="Winged helix-like DNA-binding domain superfamily/Winged helix DNA-binding domain"/>
    <property type="match status" value="1"/>
</dbReference>
<keyword evidence="6" id="KW-0597">Phosphoprotein</keyword>
<dbReference type="SMART" id="SM00862">
    <property type="entry name" value="Trans_reg_C"/>
    <property type="match status" value="1"/>
</dbReference>
<dbReference type="SUPFAM" id="SSF46894">
    <property type="entry name" value="C-terminal effector domain of the bipartite response regulators"/>
    <property type="match status" value="1"/>
</dbReference>
<keyword evidence="9" id="KW-1185">Reference proteome</keyword>
<evidence type="ECO:0000256" key="2">
    <source>
        <dbReference type="ARBA" id="ARBA00023012"/>
    </source>
</evidence>
<dbReference type="EMBL" id="JAMDLY010000008">
    <property type="protein sequence ID" value="MCY9529227.1"/>
    <property type="molecule type" value="Genomic_DNA"/>
</dbReference>
<dbReference type="Pfam" id="PF00072">
    <property type="entry name" value="Response_reg"/>
    <property type="match status" value="1"/>
</dbReference>
<proteinExistence type="inferred from homology"/>
<dbReference type="InterPro" id="IPR016032">
    <property type="entry name" value="Sig_transdc_resp-reg_C-effctor"/>
</dbReference>
<dbReference type="InterPro" id="IPR036388">
    <property type="entry name" value="WH-like_DNA-bd_sf"/>
</dbReference>
<comment type="similarity">
    <text evidence="1">Belongs to the AfsR/DnrI/RedD regulatory family.</text>
</comment>
<evidence type="ECO:0000256" key="1">
    <source>
        <dbReference type="ARBA" id="ARBA00005820"/>
    </source>
</evidence>
<evidence type="ECO:0000256" key="3">
    <source>
        <dbReference type="ARBA" id="ARBA00023015"/>
    </source>
</evidence>
<dbReference type="InterPro" id="IPR011990">
    <property type="entry name" value="TPR-like_helical_dom_sf"/>
</dbReference>
<dbReference type="SUPFAM" id="SSF48452">
    <property type="entry name" value="TPR-like"/>
    <property type="match status" value="1"/>
</dbReference>
<evidence type="ECO:0000259" key="7">
    <source>
        <dbReference type="PROSITE" id="PS50110"/>
    </source>
</evidence>
<gene>
    <name evidence="8" type="ORF">M5X04_07740</name>
</gene>
<feature type="modified residue" description="4-aspartylphosphate" evidence="6">
    <location>
        <position position="64"/>
    </location>
</feature>
<dbReference type="SUPFAM" id="SSF52172">
    <property type="entry name" value="CheY-like"/>
    <property type="match status" value="1"/>
</dbReference>
<keyword evidence="3" id="KW-0805">Transcription regulation</keyword>
<keyword evidence="2" id="KW-0902">Two-component regulatory system</keyword>
<dbReference type="PROSITE" id="PS50110">
    <property type="entry name" value="RESPONSE_REGULATORY"/>
    <property type="match status" value="1"/>
</dbReference>
<dbReference type="InterPro" id="IPR011006">
    <property type="entry name" value="CheY-like_superfamily"/>
</dbReference>
<evidence type="ECO:0000313" key="9">
    <source>
        <dbReference type="Proteomes" id="UP001527090"/>
    </source>
</evidence>